<dbReference type="OrthoDB" id="8909229at2"/>
<dbReference type="PANTHER" id="PTHR34653">
    <property type="match status" value="1"/>
</dbReference>
<evidence type="ECO:0000256" key="5">
    <source>
        <dbReference type="HAMAP-Rule" id="MF_00724"/>
    </source>
</evidence>
<dbReference type="AlphaFoldDB" id="A0A0D0PLA9"/>
<dbReference type="RefSeq" id="WP_042727961.1">
    <property type="nucleotide sequence ID" value="NZ_JXNZ01000005.1"/>
</dbReference>
<protein>
    <recommendedName>
        <fullName evidence="3 5">Flagellar hook-basal body complex protein FliE</fullName>
    </recommendedName>
</protein>
<comment type="subcellular location">
    <subcellularLocation>
        <location evidence="1 5">Bacterial flagellum basal body</location>
    </subcellularLocation>
</comment>
<keyword evidence="6" id="KW-0966">Cell projection</keyword>
<keyword evidence="6" id="KW-0282">Flagellum</keyword>
<comment type="similarity">
    <text evidence="2 5">Belongs to the FliE family.</text>
</comment>
<dbReference type="GO" id="GO:0005198">
    <property type="term" value="F:structural molecule activity"/>
    <property type="evidence" value="ECO:0007669"/>
    <property type="project" value="UniProtKB-UniRule"/>
</dbReference>
<comment type="caution">
    <text evidence="6">The sequence shown here is derived from an EMBL/GenBank/DDBJ whole genome shotgun (WGS) entry which is preliminary data.</text>
</comment>
<organism evidence="6 7">
    <name type="scientific">Pseudomonas fluorescens</name>
    <dbReference type="NCBI Taxonomy" id="294"/>
    <lineage>
        <taxon>Bacteria</taxon>
        <taxon>Pseudomonadati</taxon>
        <taxon>Pseudomonadota</taxon>
        <taxon>Gammaproteobacteria</taxon>
        <taxon>Pseudomonadales</taxon>
        <taxon>Pseudomonadaceae</taxon>
        <taxon>Pseudomonas</taxon>
    </lineage>
</organism>
<keyword evidence="6" id="KW-0969">Cilium</keyword>
<dbReference type="GO" id="GO:0003774">
    <property type="term" value="F:cytoskeletal motor activity"/>
    <property type="evidence" value="ECO:0007669"/>
    <property type="project" value="InterPro"/>
</dbReference>
<sequence length="101" mass="10692">MTAAIAPIALTKDLSPTAALTDGPMGPQATDFAGLLKTGATRLNEQTGQASELLSAYALGENIAPHDLVMAMEQAKLSLQLAVEVRNRLVDAYQELSRLQI</sequence>
<evidence type="ECO:0000256" key="3">
    <source>
        <dbReference type="ARBA" id="ARBA00018024"/>
    </source>
</evidence>
<evidence type="ECO:0000313" key="6">
    <source>
        <dbReference type="EMBL" id="KIQ61297.1"/>
    </source>
</evidence>
<evidence type="ECO:0000256" key="1">
    <source>
        <dbReference type="ARBA" id="ARBA00004117"/>
    </source>
</evidence>
<dbReference type="HAMAP" id="MF_00724">
    <property type="entry name" value="FliE"/>
    <property type="match status" value="1"/>
</dbReference>
<evidence type="ECO:0000256" key="4">
    <source>
        <dbReference type="ARBA" id="ARBA00023143"/>
    </source>
</evidence>
<dbReference type="GO" id="GO:0009425">
    <property type="term" value="C:bacterial-type flagellum basal body"/>
    <property type="evidence" value="ECO:0007669"/>
    <property type="project" value="UniProtKB-SubCell"/>
</dbReference>
<accession>A0A0D0PLA9</accession>
<dbReference type="Pfam" id="PF02049">
    <property type="entry name" value="FliE"/>
    <property type="match status" value="1"/>
</dbReference>
<dbReference type="EMBL" id="JXNZ01000005">
    <property type="protein sequence ID" value="KIQ61297.1"/>
    <property type="molecule type" value="Genomic_DNA"/>
</dbReference>
<dbReference type="InterPro" id="IPR001624">
    <property type="entry name" value="FliE"/>
</dbReference>
<name>A0A0D0PLA9_PSEFL</name>
<gene>
    <name evidence="5" type="primary">fliE</name>
    <name evidence="6" type="ORF">RL74_00960</name>
</gene>
<dbReference type="GO" id="GO:0071973">
    <property type="term" value="P:bacterial-type flagellum-dependent cell motility"/>
    <property type="evidence" value="ECO:0007669"/>
    <property type="project" value="InterPro"/>
</dbReference>
<proteinExistence type="inferred from homology"/>
<reference evidence="6 7" key="1">
    <citation type="submission" date="2015-01" db="EMBL/GenBank/DDBJ databases">
        <title>Draft Genome Sequence of the Biocontrol and Plant Growth-Promoting Rhizobacteria (PGPR) Pseudomonas fluorescens UM270.</title>
        <authorList>
            <person name="Hernandez-Salmeron J.E."/>
            <person name="Santoyo G."/>
            <person name="Moreno-Hagelsieb G."/>
            <person name="Hernandez-Leon R."/>
        </authorList>
    </citation>
    <scope>NUCLEOTIDE SEQUENCE [LARGE SCALE GENOMIC DNA]</scope>
    <source>
        <strain evidence="6 7">UM270</strain>
    </source>
</reference>
<dbReference type="PRINTS" id="PR01006">
    <property type="entry name" value="FLGHOOKFLIE"/>
</dbReference>
<dbReference type="PATRIC" id="fig|294.124.peg.195"/>
<evidence type="ECO:0000313" key="7">
    <source>
        <dbReference type="Proteomes" id="UP000032101"/>
    </source>
</evidence>
<evidence type="ECO:0000256" key="2">
    <source>
        <dbReference type="ARBA" id="ARBA00009272"/>
    </source>
</evidence>
<dbReference type="Proteomes" id="UP000032101">
    <property type="component" value="Unassembled WGS sequence"/>
</dbReference>
<dbReference type="PANTHER" id="PTHR34653:SF1">
    <property type="entry name" value="FLAGELLAR HOOK-BASAL BODY COMPLEX PROTEIN FLIE"/>
    <property type="match status" value="1"/>
</dbReference>
<dbReference type="NCBIfam" id="TIGR00205">
    <property type="entry name" value="fliE"/>
    <property type="match status" value="1"/>
</dbReference>
<keyword evidence="4 5" id="KW-0975">Bacterial flagellum</keyword>